<dbReference type="AlphaFoldDB" id="A0A2G9U9G7"/>
<protein>
    <submittedName>
        <fullName evidence="1">Uncharacterized protein</fullName>
    </submittedName>
</protein>
<dbReference type="EMBL" id="KZ348314">
    <property type="protein sequence ID" value="PIO66362.1"/>
    <property type="molecule type" value="Genomic_DNA"/>
</dbReference>
<organism evidence="1 2">
    <name type="scientific">Teladorsagia circumcincta</name>
    <name type="common">Brown stomach worm</name>
    <name type="synonym">Ostertagia circumcincta</name>
    <dbReference type="NCBI Taxonomy" id="45464"/>
    <lineage>
        <taxon>Eukaryota</taxon>
        <taxon>Metazoa</taxon>
        <taxon>Ecdysozoa</taxon>
        <taxon>Nematoda</taxon>
        <taxon>Chromadorea</taxon>
        <taxon>Rhabditida</taxon>
        <taxon>Rhabditina</taxon>
        <taxon>Rhabditomorpha</taxon>
        <taxon>Strongyloidea</taxon>
        <taxon>Trichostrongylidae</taxon>
        <taxon>Teladorsagia</taxon>
    </lineage>
</organism>
<dbReference type="OrthoDB" id="5801012at2759"/>
<gene>
    <name evidence="1" type="ORF">TELCIR_11929</name>
</gene>
<evidence type="ECO:0000313" key="2">
    <source>
        <dbReference type="Proteomes" id="UP000230423"/>
    </source>
</evidence>
<keyword evidence="2" id="KW-1185">Reference proteome</keyword>
<dbReference type="Proteomes" id="UP000230423">
    <property type="component" value="Unassembled WGS sequence"/>
</dbReference>
<accession>A0A2G9U9G7</accession>
<sequence>MRVLSSAASIYTNSDPRQARIGAEDGQLGIDRLSAYVAKYLESKRIGSDRHRDIVKFRPTKPGVNTLDVYYGGDKVDEIMYEVSNAQLSRICCQVSAKICPHCIFHAIQSAAYQVKGLMRNDDAAWHAVE</sequence>
<evidence type="ECO:0000313" key="1">
    <source>
        <dbReference type="EMBL" id="PIO66362.1"/>
    </source>
</evidence>
<proteinExistence type="predicted"/>
<reference evidence="1" key="1">
    <citation type="submission" date="2015-09" db="EMBL/GenBank/DDBJ databases">
        <title>Draft genome of the parasitic nematode Teladorsagia circumcincta isolate WARC Sus (inbred).</title>
        <authorList>
            <person name="Mitreva M."/>
        </authorList>
    </citation>
    <scope>NUCLEOTIDE SEQUENCE [LARGE SCALE GENOMIC DNA]</scope>
    <source>
        <strain evidence="1">S</strain>
    </source>
</reference>
<name>A0A2G9U9G7_TELCI</name>